<dbReference type="GO" id="GO:0030496">
    <property type="term" value="C:midbody"/>
    <property type="evidence" value="ECO:0007669"/>
    <property type="project" value="UniProtKB-SubCell"/>
</dbReference>
<dbReference type="GO" id="GO:0051301">
    <property type="term" value="P:cell division"/>
    <property type="evidence" value="ECO:0007669"/>
    <property type="project" value="UniProtKB-KW"/>
</dbReference>
<name>A0A1A9WCV3_9MUSC</name>
<feature type="coiled-coil region" evidence="17">
    <location>
        <begin position="8"/>
        <end position="35"/>
    </location>
</feature>
<dbReference type="FunFam" id="1.20.1260.60:FF:000001">
    <property type="entry name" value="IST1 homolog isoform X1"/>
    <property type="match status" value="1"/>
</dbReference>
<dbReference type="Proteomes" id="UP000091820">
    <property type="component" value="Unassembled WGS sequence"/>
</dbReference>
<evidence type="ECO:0000256" key="2">
    <source>
        <dbReference type="ARBA" id="ARBA00004259"/>
    </source>
</evidence>
<dbReference type="STRING" id="37001.A0A1A9WCV3"/>
<keyword evidence="9" id="KW-0132">Cell division</keyword>
<reference evidence="19" key="2">
    <citation type="submission" date="2020-05" db="UniProtKB">
        <authorList>
            <consortium name="EnsemblMetazoa"/>
        </authorList>
    </citation>
    <scope>IDENTIFICATION</scope>
    <source>
        <strain evidence="19">IAEA</strain>
    </source>
</reference>
<dbReference type="PANTHER" id="PTHR12161">
    <property type="entry name" value="IST1 FAMILY MEMBER"/>
    <property type="match status" value="1"/>
</dbReference>
<comment type="subcellular location">
    <subcellularLocation>
        <location evidence="3">Cytoplasm</location>
        <location evidence="3">Cytoskeleton</location>
        <location evidence="3">Microtubule organizing center</location>
        <location evidence="3">Centrosome</location>
    </subcellularLocation>
    <subcellularLocation>
        <location evidence="4">Cytoplasmic vesicle</location>
    </subcellularLocation>
    <subcellularLocation>
        <location evidence="1">Midbody</location>
    </subcellularLocation>
    <subcellularLocation>
        <location evidence="2">Nucleus envelope</location>
    </subcellularLocation>
</comment>
<keyword evidence="12" id="KW-0131">Cell cycle</keyword>
<evidence type="ECO:0000256" key="7">
    <source>
        <dbReference type="ARBA" id="ARBA00022490"/>
    </source>
</evidence>
<protein>
    <recommendedName>
        <fullName evidence="6">IST1 homolog</fullName>
    </recommendedName>
    <alternativeName>
        <fullName evidence="14">Charged multivesicular body protein 8</fullName>
    </alternativeName>
</protein>
<keyword evidence="11" id="KW-0539">Nucleus</keyword>
<organism evidence="19 20">
    <name type="scientific">Glossina brevipalpis</name>
    <dbReference type="NCBI Taxonomy" id="37001"/>
    <lineage>
        <taxon>Eukaryota</taxon>
        <taxon>Metazoa</taxon>
        <taxon>Ecdysozoa</taxon>
        <taxon>Arthropoda</taxon>
        <taxon>Hexapoda</taxon>
        <taxon>Insecta</taxon>
        <taxon>Pterygota</taxon>
        <taxon>Neoptera</taxon>
        <taxon>Endopterygota</taxon>
        <taxon>Diptera</taxon>
        <taxon>Brachycera</taxon>
        <taxon>Muscomorpha</taxon>
        <taxon>Hippoboscoidea</taxon>
        <taxon>Glossinidae</taxon>
        <taxon>Glossina</taxon>
    </lineage>
</organism>
<dbReference type="EnsemblMetazoa" id="GBRI014920-RA">
    <property type="protein sequence ID" value="GBRI014920-PA"/>
    <property type="gene ID" value="GBRI014920"/>
</dbReference>
<feature type="compositionally biased region" description="Low complexity" evidence="18">
    <location>
        <begin position="287"/>
        <end position="300"/>
    </location>
</feature>
<evidence type="ECO:0000256" key="18">
    <source>
        <dbReference type="SAM" id="MobiDB-lite"/>
    </source>
</evidence>
<dbReference type="AlphaFoldDB" id="A0A1A9WCV3"/>
<evidence type="ECO:0000256" key="14">
    <source>
        <dbReference type="ARBA" id="ARBA00032374"/>
    </source>
</evidence>
<dbReference type="Gene3D" id="1.20.1260.60">
    <property type="entry name" value="Vacuolar protein sorting-associated protein Ist1"/>
    <property type="match status" value="1"/>
</dbReference>
<dbReference type="InterPro" id="IPR042277">
    <property type="entry name" value="IST1-like"/>
</dbReference>
<evidence type="ECO:0000256" key="6">
    <source>
        <dbReference type="ARBA" id="ARBA00014513"/>
    </source>
</evidence>
<evidence type="ECO:0000256" key="13">
    <source>
        <dbReference type="ARBA" id="ARBA00023329"/>
    </source>
</evidence>
<comment type="function">
    <text evidence="15">ESCRT-III-like protein involved in cytokinesis, nuclear envelope reassembly and endosomal tubulation. Is required for efficient abscission during cytokinesis. Involved in recruiting VPS4A and/or VPS4B to the midbody of dividing cells. During late anaphase, involved in nuclear envelope reassembly and mitotic spindle disassembly together with the ESCRT-III complex: IST1 acts by mediating the recruitment of SPAST to the nuclear membrane, leading to microtubule severing. Recruited to the reforming nuclear envelope (NE) during anaphase by LEMD2. Regulates early endosomal tubulation together with the ESCRT-III complex by mediating the recruitment of SPAST.</text>
</comment>
<dbReference type="GO" id="GO:0005635">
    <property type="term" value="C:nuclear envelope"/>
    <property type="evidence" value="ECO:0007669"/>
    <property type="project" value="UniProtKB-SubCell"/>
</dbReference>
<evidence type="ECO:0000256" key="5">
    <source>
        <dbReference type="ARBA" id="ARBA00005536"/>
    </source>
</evidence>
<evidence type="ECO:0000313" key="19">
    <source>
        <dbReference type="EnsemblMetazoa" id="GBRI014920-PA"/>
    </source>
</evidence>
<evidence type="ECO:0000256" key="12">
    <source>
        <dbReference type="ARBA" id="ARBA00023306"/>
    </source>
</evidence>
<dbReference type="InterPro" id="IPR005061">
    <property type="entry name" value="Ist1"/>
</dbReference>
<keyword evidence="7" id="KW-0963">Cytoplasm</keyword>
<sequence length="406" mass="45815">MFSSGPNYTKLKTNLKLAQNRLKLLEKKKTEIAQKSRKEIADYLSTGKTERARIRVEHIIREDYLVEAMEVVEMYCDLILARFGLVTQMKELDDGIAEAVSSLVWVCPRLQSDIAELKVICDIFVQKYGLQFAERARTATGDHRVSEKLMHKLQLQAPPKLLVEKYLIEIAKNYNIEYEPDPQIMNEGKEEGKDYHLIDLSDRNNLSGKGLSAPPQIGFIEYPGVPPLPLPPPPLSNKPFNYPPSGGSGDAATKLNPYPFNYNILPGSSSTQIANEKKDLNTQFINEESSNELISSTSSTPINYDDDEQQGFNQNISRSQMHIDLPPSYTSINPVNFQNVNKPKPQPRGKFPSTVNPIDPPPAELPQLPTVPLDLPDPPSEENKPDNDDIDFDDLARRFENLKKRK</sequence>
<keyword evidence="13" id="KW-0968">Cytoplasmic vesicle</keyword>
<feature type="region of interest" description="Disordered" evidence="18">
    <location>
        <begin position="338"/>
        <end position="393"/>
    </location>
</feature>
<feature type="compositionally biased region" description="Low complexity" evidence="18">
    <location>
        <begin position="365"/>
        <end position="374"/>
    </location>
</feature>
<evidence type="ECO:0000256" key="16">
    <source>
        <dbReference type="ARBA" id="ARBA00046920"/>
    </source>
</evidence>
<evidence type="ECO:0000256" key="8">
    <source>
        <dbReference type="ARBA" id="ARBA00022553"/>
    </source>
</evidence>
<evidence type="ECO:0000256" key="15">
    <source>
        <dbReference type="ARBA" id="ARBA00046124"/>
    </source>
</evidence>
<dbReference type="PANTHER" id="PTHR12161:SF5">
    <property type="entry name" value="IST1 HOMOLOG"/>
    <property type="match status" value="1"/>
</dbReference>
<evidence type="ECO:0000256" key="4">
    <source>
        <dbReference type="ARBA" id="ARBA00004541"/>
    </source>
</evidence>
<reference evidence="20" key="1">
    <citation type="submission" date="2014-03" db="EMBL/GenBank/DDBJ databases">
        <authorList>
            <person name="Aksoy S."/>
            <person name="Warren W."/>
            <person name="Wilson R.K."/>
        </authorList>
    </citation>
    <scope>NUCLEOTIDE SEQUENCE [LARGE SCALE GENOMIC DNA]</scope>
    <source>
        <strain evidence="20">IAEA</strain>
    </source>
</reference>
<keyword evidence="20" id="KW-1185">Reference proteome</keyword>
<evidence type="ECO:0000256" key="3">
    <source>
        <dbReference type="ARBA" id="ARBA00004300"/>
    </source>
</evidence>
<feature type="region of interest" description="Disordered" evidence="18">
    <location>
        <begin position="287"/>
        <end position="310"/>
    </location>
</feature>
<evidence type="ECO:0000256" key="9">
    <source>
        <dbReference type="ARBA" id="ARBA00022618"/>
    </source>
</evidence>
<dbReference type="GO" id="GO:0005813">
    <property type="term" value="C:centrosome"/>
    <property type="evidence" value="ECO:0007669"/>
    <property type="project" value="UniProtKB-SubCell"/>
</dbReference>
<keyword evidence="10" id="KW-0206">Cytoskeleton</keyword>
<dbReference type="Pfam" id="PF03398">
    <property type="entry name" value="Ist1"/>
    <property type="match status" value="1"/>
</dbReference>
<evidence type="ECO:0000256" key="11">
    <source>
        <dbReference type="ARBA" id="ARBA00023242"/>
    </source>
</evidence>
<proteinExistence type="inferred from homology"/>
<dbReference type="GO" id="GO:0031410">
    <property type="term" value="C:cytoplasmic vesicle"/>
    <property type="evidence" value="ECO:0007669"/>
    <property type="project" value="UniProtKB-SubCell"/>
</dbReference>
<comment type="similarity">
    <text evidence="5">Belongs to the IST1 family.</text>
</comment>
<evidence type="ECO:0000256" key="1">
    <source>
        <dbReference type="ARBA" id="ARBA00004214"/>
    </source>
</evidence>
<comment type="subunit">
    <text evidence="16">Interacts with CHMP1A, CHMP1B, VPS4A and VTA1. Interacts with SPAST, STAMBP, and USP8. May interact with VPS37B. May associate with the ESCRT-I complex. Interacts with MITD1, in competition with VSP4. Interacts with SPART (via MIT domain); leading to the recruitment of SPART to midbodies. Interacts with SPAST.</text>
</comment>
<accession>A0A1A9WCV3</accession>
<keyword evidence="8" id="KW-0597">Phosphoprotein</keyword>
<dbReference type="GO" id="GO:0015031">
    <property type="term" value="P:protein transport"/>
    <property type="evidence" value="ECO:0007669"/>
    <property type="project" value="InterPro"/>
</dbReference>
<keyword evidence="17" id="KW-0175">Coiled coil</keyword>
<evidence type="ECO:0000313" key="20">
    <source>
        <dbReference type="Proteomes" id="UP000091820"/>
    </source>
</evidence>
<dbReference type="VEuPathDB" id="VectorBase:GBRI014920"/>
<evidence type="ECO:0000256" key="17">
    <source>
        <dbReference type="SAM" id="Coils"/>
    </source>
</evidence>
<evidence type="ECO:0000256" key="10">
    <source>
        <dbReference type="ARBA" id="ARBA00023212"/>
    </source>
</evidence>